<organism evidence="9 10">
    <name type="scientific">Gracilibacillus halophilus YIM-C55.5</name>
    <dbReference type="NCBI Taxonomy" id="1308866"/>
    <lineage>
        <taxon>Bacteria</taxon>
        <taxon>Bacillati</taxon>
        <taxon>Bacillota</taxon>
        <taxon>Bacilli</taxon>
        <taxon>Bacillales</taxon>
        <taxon>Bacillaceae</taxon>
        <taxon>Gracilibacillus</taxon>
    </lineage>
</organism>
<reference evidence="9 10" key="1">
    <citation type="submission" date="2013-03" db="EMBL/GenBank/DDBJ databases">
        <title>Draft genome sequence of Gracibacillus halophilus YIM-C55.5, a moderately halophilic and thermophilic organism from the Xiaochaidamu salt lake.</title>
        <authorList>
            <person name="Sugumar T."/>
            <person name="Polireddy D.R."/>
            <person name="Antony A."/>
            <person name="Madhava Y.R."/>
            <person name="Sivakumar N."/>
        </authorList>
    </citation>
    <scope>NUCLEOTIDE SEQUENCE [LARGE SCALE GENOMIC DNA]</scope>
    <source>
        <strain evidence="9 10">YIM-C55.5</strain>
    </source>
</reference>
<evidence type="ECO:0000259" key="7">
    <source>
        <dbReference type="Pfam" id="PF04542"/>
    </source>
</evidence>
<evidence type="ECO:0000259" key="8">
    <source>
        <dbReference type="Pfam" id="PF08281"/>
    </source>
</evidence>
<dbReference type="CDD" id="cd06171">
    <property type="entry name" value="Sigma70_r4"/>
    <property type="match status" value="1"/>
</dbReference>
<proteinExistence type="inferred from homology"/>
<dbReference type="PANTHER" id="PTHR43133:SF60">
    <property type="entry name" value="RNA POLYMERASE SIGMA FACTOR SIGV"/>
    <property type="match status" value="1"/>
</dbReference>
<feature type="domain" description="RNA polymerase sigma-70 region 2" evidence="7">
    <location>
        <begin position="8"/>
        <end position="76"/>
    </location>
</feature>
<evidence type="ECO:0000313" key="9">
    <source>
        <dbReference type="EMBL" id="ENH97370.1"/>
    </source>
</evidence>
<dbReference type="GO" id="GO:0006950">
    <property type="term" value="P:response to stress"/>
    <property type="evidence" value="ECO:0007669"/>
    <property type="project" value="UniProtKB-ARBA"/>
</dbReference>
<dbReference type="InterPro" id="IPR013324">
    <property type="entry name" value="RNA_pol_sigma_r3/r4-like"/>
</dbReference>
<dbReference type="GO" id="GO:0016987">
    <property type="term" value="F:sigma factor activity"/>
    <property type="evidence" value="ECO:0007669"/>
    <property type="project" value="UniProtKB-KW"/>
</dbReference>
<dbReference type="InterPro" id="IPR036388">
    <property type="entry name" value="WH-like_DNA-bd_sf"/>
</dbReference>
<evidence type="ECO:0000256" key="1">
    <source>
        <dbReference type="ARBA" id="ARBA00010641"/>
    </source>
</evidence>
<evidence type="ECO:0000256" key="3">
    <source>
        <dbReference type="ARBA" id="ARBA00023082"/>
    </source>
</evidence>
<comment type="similarity">
    <text evidence="1 6">Belongs to the sigma-70 factor family. ECF subfamily.</text>
</comment>
<accession>N4WSL0</accession>
<dbReference type="EMBL" id="APML01000019">
    <property type="protein sequence ID" value="ENH97370.1"/>
    <property type="molecule type" value="Genomic_DNA"/>
</dbReference>
<keyword evidence="3 6" id="KW-0731">Sigma factor</keyword>
<dbReference type="Gene3D" id="1.10.1740.10">
    <property type="match status" value="1"/>
</dbReference>
<dbReference type="Pfam" id="PF08281">
    <property type="entry name" value="Sigma70_r4_2"/>
    <property type="match status" value="1"/>
</dbReference>
<evidence type="ECO:0000313" key="10">
    <source>
        <dbReference type="Proteomes" id="UP000012283"/>
    </source>
</evidence>
<dbReference type="RefSeq" id="WP_003466228.1">
    <property type="nucleotide sequence ID" value="NZ_APML01000019.1"/>
</dbReference>
<dbReference type="OrthoDB" id="9794508at2"/>
<evidence type="ECO:0000256" key="2">
    <source>
        <dbReference type="ARBA" id="ARBA00023015"/>
    </source>
</evidence>
<dbReference type="InterPro" id="IPR014284">
    <property type="entry name" value="RNA_pol_sigma-70_dom"/>
</dbReference>
<dbReference type="SUPFAM" id="SSF88659">
    <property type="entry name" value="Sigma3 and sigma4 domains of RNA polymerase sigma factors"/>
    <property type="match status" value="1"/>
</dbReference>
<keyword evidence="2 6" id="KW-0805">Transcription regulation</keyword>
<feature type="domain" description="RNA polymerase sigma factor 70 region 4 type 2" evidence="8">
    <location>
        <begin position="111"/>
        <end position="162"/>
    </location>
</feature>
<keyword evidence="10" id="KW-1185">Reference proteome</keyword>
<comment type="caution">
    <text evidence="9">The sequence shown here is derived from an EMBL/GenBank/DDBJ whole genome shotgun (WGS) entry which is preliminary data.</text>
</comment>
<dbReference type="AlphaFoldDB" id="N4WSL0"/>
<dbReference type="GO" id="GO:0003677">
    <property type="term" value="F:DNA binding"/>
    <property type="evidence" value="ECO:0007669"/>
    <property type="project" value="UniProtKB-KW"/>
</dbReference>
<dbReference type="NCBIfam" id="TIGR02937">
    <property type="entry name" value="sigma70-ECF"/>
    <property type="match status" value="1"/>
</dbReference>
<dbReference type="InterPro" id="IPR013249">
    <property type="entry name" value="RNA_pol_sigma70_r4_t2"/>
</dbReference>
<dbReference type="eggNOG" id="COG1595">
    <property type="taxonomic scope" value="Bacteria"/>
</dbReference>
<keyword evidence="5 6" id="KW-0804">Transcription</keyword>
<evidence type="ECO:0000256" key="6">
    <source>
        <dbReference type="RuleBase" id="RU000716"/>
    </source>
</evidence>
<dbReference type="InterPro" id="IPR000838">
    <property type="entry name" value="RNA_pol_sigma70_ECF_CS"/>
</dbReference>
<dbReference type="InterPro" id="IPR007627">
    <property type="entry name" value="RNA_pol_sigma70_r2"/>
</dbReference>
<dbReference type="STRING" id="1308866.J416_05128"/>
<dbReference type="PROSITE" id="PS01063">
    <property type="entry name" value="SIGMA70_ECF"/>
    <property type="match status" value="1"/>
</dbReference>
<dbReference type="InterPro" id="IPR013325">
    <property type="entry name" value="RNA_pol_sigma_r2"/>
</dbReference>
<dbReference type="PANTHER" id="PTHR43133">
    <property type="entry name" value="RNA POLYMERASE ECF-TYPE SIGMA FACTO"/>
    <property type="match status" value="1"/>
</dbReference>
<gene>
    <name evidence="9" type="ORF">J416_05128</name>
</gene>
<protein>
    <recommendedName>
        <fullName evidence="6">RNA polymerase sigma factor</fullName>
    </recommendedName>
</protein>
<keyword evidence="4 6" id="KW-0238">DNA-binding</keyword>
<dbReference type="Gene3D" id="1.10.10.10">
    <property type="entry name" value="Winged helix-like DNA-binding domain superfamily/Winged helix DNA-binding domain"/>
    <property type="match status" value="1"/>
</dbReference>
<dbReference type="GO" id="GO:0006352">
    <property type="term" value="P:DNA-templated transcription initiation"/>
    <property type="evidence" value="ECO:0007669"/>
    <property type="project" value="InterPro"/>
</dbReference>
<dbReference type="Proteomes" id="UP000012283">
    <property type="component" value="Unassembled WGS sequence"/>
</dbReference>
<evidence type="ECO:0000256" key="5">
    <source>
        <dbReference type="ARBA" id="ARBA00023163"/>
    </source>
</evidence>
<dbReference type="PATRIC" id="fig|1308866.3.peg.1036"/>
<dbReference type="InterPro" id="IPR039425">
    <property type="entry name" value="RNA_pol_sigma-70-like"/>
</dbReference>
<sequence length="172" mass="20878">MKATFEKLYENYHQDVYQYIYYMVKNKQDTEDILQDVYLKALRSYDTFKRKSSEKTWLFSIAKHVTFDHFRKLKRTRNRFFEYFDWGKQGESIQTNQPLPEEIAVLDDQMQQVYKCLDQCSFHQKQVIILRYLQSFTIKETADILNWSISKVKTTQHRAIASLQQCVRKEDD</sequence>
<name>N4WSL0_9BACI</name>
<dbReference type="SUPFAM" id="SSF88946">
    <property type="entry name" value="Sigma2 domain of RNA polymerase sigma factors"/>
    <property type="match status" value="1"/>
</dbReference>
<dbReference type="Pfam" id="PF04542">
    <property type="entry name" value="Sigma70_r2"/>
    <property type="match status" value="1"/>
</dbReference>
<evidence type="ECO:0000256" key="4">
    <source>
        <dbReference type="ARBA" id="ARBA00023125"/>
    </source>
</evidence>